<evidence type="ECO:0000313" key="7">
    <source>
        <dbReference type="Proteomes" id="UP001652600"/>
    </source>
</evidence>
<gene>
    <name evidence="8" type="primary">LOC103489113</name>
    <name evidence="6" type="synonym">103489113</name>
</gene>
<dbReference type="AlphaFoldDB" id="A0A1S3BEV0"/>
<evidence type="ECO:0000256" key="3">
    <source>
        <dbReference type="RuleBase" id="RU369102"/>
    </source>
</evidence>
<evidence type="ECO:0000313" key="8">
    <source>
        <dbReference type="RefSeq" id="XP_008446345.1"/>
    </source>
</evidence>
<dbReference type="RefSeq" id="XP_008446345.1">
    <property type="nucleotide sequence ID" value="XM_008448123.2"/>
</dbReference>
<evidence type="ECO:0000259" key="5">
    <source>
        <dbReference type="PROSITE" id="PS50405"/>
    </source>
</evidence>
<dbReference type="SMR" id="A0A1S3BEV0"/>
<comment type="subcellular location">
    <subcellularLocation>
        <location evidence="3">Cytoplasm</location>
        <location evidence="3">Cytosol</location>
    </subcellularLocation>
</comment>
<dbReference type="SUPFAM" id="SSF52833">
    <property type="entry name" value="Thioredoxin-like"/>
    <property type="match status" value="1"/>
</dbReference>
<comment type="catalytic activity">
    <reaction evidence="2 3">
        <text>RX + glutathione = an S-substituted glutathione + a halide anion + H(+)</text>
        <dbReference type="Rhea" id="RHEA:16437"/>
        <dbReference type="ChEBI" id="CHEBI:15378"/>
        <dbReference type="ChEBI" id="CHEBI:16042"/>
        <dbReference type="ChEBI" id="CHEBI:17792"/>
        <dbReference type="ChEBI" id="CHEBI:57925"/>
        <dbReference type="ChEBI" id="CHEBI:90779"/>
        <dbReference type="EC" id="2.5.1.18"/>
    </reaction>
</comment>
<dbReference type="GO" id="GO:0005829">
    <property type="term" value="C:cytosol"/>
    <property type="evidence" value="ECO:0007669"/>
    <property type="project" value="UniProtKB-SubCell"/>
</dbReference>
<dbReference type="Gene3D" id="3.40.30.10">
    <property type="entry name" value="Glutaredoxin"/>
    <property type="match status" value="1"/>
</dbReference>
<organism evidence="7 8">
    <name type="scientific">Cucumis melo</name>
    <name type="common">Muskmelon</name>
    <dbReference type="NCBI Taxonomy" id="3656"/>
    <lineage>
        <taxon>Eukaryota</taxon>
        <taxon>Viridiplantae</taxon>
        <taxon>Streptophyta</taxon>
        <taxon>Embryophyta</taxon>
        <taxon>Tracheophyta</taxon>
        <taxon>Spermatophyta</taxon>
        <taxon>Magnoliopsida</taxon>
        <taxon>eudicotyledons</taxon>
        <taxon>Gunneridae</taxon>
        <taxon>Pentapetalae</taxon>
        <taxon>rosids</taxon>
        <taxon>fabids</taxon>
        <taxon>Cucurbitales</taxon>
        <taxon>Cucurbitaceae</taxon>
        <taxon>Benincaseae</taxon>
        <taxon>Cucumis</taxon>
    </lineage>
</organism>
<dbReference type="CDD" id="cd03058">
    <property type="entry name" value="GST_N_Tau"/>
    <property type="match status" value="1"/>
</dbReference>
<reference evidence="8" key="2">
    <citation type="submission" date="2025-04" db="UniProtKB">
        <authorList>
            <consortium name="RefSeq"/>
        </authorList>
    </citation>
    <scope>IDENTIFICATION</scope>
</reference>
<dbReference type="PROSITE" id="PS50405">
    <property type="entry name" value="GST_CTER"/>
    <property type="match status" value="1"/>
</dbReference>
<protein>
    <recommendedName>
        <fullName evidence="3">Glutathione S-transferase</fullName>
        <ecNumber evidence="3">2.5.1.18</ecNumber>
    </recommendedName>
</protein>
<keyword evidence="3" id="KW-0963">Cytoplasm</keyword>
<dbReference type="SFLD" id="SFLDG00358">
    <property type="entry name" value="Main_(cytGST)"/>
    <property type="match status" value="1"/>
</dbReference>
<dbReference type="eggNOG" id="KOG0406">
    <property type="taxonomic scope" value="Eukaryota"/>
</dbReference>
<dbReference type="InterPro" id="IPR045074">
    <property type="entry name" value="GST_C_Tau"/>
</dbReference>
<dbReference type="InterPro" id="IPR004045">
    <property type="entry name" value="Glutathione_S-Trfase_N"/>
</dbReference>
<dbReference type="SFLD" id="SFLDG01152">
    <property type="entry name" value="Main.3:_Omega-_and_Tau-like"/>
    <property type="match status" value="1"/>
</dbReference>
<dbReference type="PROSITE" id="PS50404">
    <property type="entry name" value="GST_NTER"/>
    <property type="match status" value="1"/>
</dbReference>
<sequence>MEGKQSDVVLFGTWYSSYCTRIVLALKIKGIDFEYIEEDLANKSELLLKYNPVHQKVPVLVHKGNPIAESFVILEYIEEQWNHHPKILPDHPYERAKLRFWAQFYDQKIILGALPILKSIGEERERAVEEQSKLIRVFEDGMKKDFPGKFPFYHGKSLGLLDIVVGPNACNYLALFEVVGDVIDSKRNPDFFTWVDALKEHPLIKEALPAHHKMVQKLKEKIALKPKDS</sequence>
<feature type="domain" description="GST N-terminal" evidence="4">
    <location>
        <begin position="6"/>
        <end position="85"/>
    </location>
</feature>
<dbReference type="EC" id="2.5.1.18" evidence="3"/>
<dbReference type="InterPro" id="IPR036282">
    <property type="entry name" value="Glutathione-S-Trfase_C_sf"/>
</dbReference>
<dbReference type="InterPro" id="IPR010987">
    <property type="entry name" value="Glutathione-S-Trfase_C-like"/>
</dbReference>
<dbReference type="PANTHER" id="PTHR11260">
    <property type="entry name" value="GLUTATHIONE S-TRANSFERASE, GST, SUPERFAMILY, GST DOMAIN CONTAINING"/>
    <property type="match status" value="1"/>
</dbReference>
<keyword evidence="7" id="KW-1185">Reference proteome</keyword>
<proteinExistence type="inferred from homology"/>
<dbReference type="Gramene" id="MELO3C012092.2.1">
    <property type="protein sequence ID" value="MELO3C012092.2.1"/>
    <property type="gene ID" value="MELO3C012092.2"/>
</dbReference>
<dbReference type="Pfam" id="PF02798">
    <property type="entry name" value="GST_N"/>
    <property type="match status" value="1"/>
</dbReference>
<dbReference type="Gene3D" id="1.20.1050.10">
    <property type="match status" value="1"/>
</dbReference>
<evidence type="ECO:0000256" key="2">
    <source>
        <dbReference type="ARBA" id="ARBA00047960"/>
    </source>
</evidence>
<evidence type="ECO:0000313" key="6">
    <source>
        <dbReference type="EnsemblPlants" id="MELO3C012092.2.1"/>
    </source>
</evidence>
<dbReference type="GeneID" id="103489113"/>
<comment type="similarity">
    <text evidence="3">Belongs to the GST superfamily.</text>
</comment>
<evidence type="ECO:0000256" key="1">
    <source>
        <dbReference type="ARBA" id="ARBA00022679"/>
    </source>
</evidence>
<dbReference type="EnsemblPlants" id="MELO3C012092.2.1">
    <property type="protein sequence ID" value="MELO3C012092.2.1"/>
    <property type="gene ID" value="MELO3C012092.2"/>
</dbReference>
<dbReference type="OrthoDB" id="4951845at2759"/>
<dbReference type="InterPro" id="IPR036249">
    <property type="entry name" value="Thioredoxin-like_sf"/>
</dbReference>
<dbReference type="GO" id="GO:0006749">
    <property type="term" value="P:glutathione metabolic process"/>
    <property type="evidence" value="ECO:0007669"/>
    <property type="project" value="InterPro"/>
</dbReference>
<dbReference type="PANTHER" id="PTHR11260:SF622">
    <property type="entry name" value="GLUTATHIONE S-TRANSFERASE"/>
    <property type="match status" value="1"/>
</dbReference>
<comment type="function">
    <text evidence="3">Is involved in the conjugation of reduced glutathione to a wide number of exogenous and endogenous hydrophobic electrophiles.</text>
</comment>
<feature type="domain" description="GST C-terminal" evidence="5">
    <location>
        <begin position="91"/>
        <end position="221"/>
    </location>
</feature>
<dbReference type="SFLD" id="SFLDS00019">
    <property type="entry name" value="Glutathione_Transferase_(cytos"/>
    <property type="match status" value="1"/>
</dbReference>
<dbReference type="SUPFAM" id="SSF47616">
    <property type="entry name" value="GST C-terminal domain-like"/>
    <property type="match status" value="1"/>
</dbReference>
<dbReference type="InParanoid" id="A0A1S3BEV0"/>
<name>A0A1S3BEV0_CUCME</name>
<dbReference type="CDD" id="cd03185">
    <property type="entry name" value="GST_C_Tau"/>
    <property type="match status" value="1"/>
</dbReference>
<accession>A0A1S3BEV0</accession>
<dbReference type="KEGG" id="cmo:103489113"/>
<evidence type="ECO:0000259" key="4">
    <source>
        <dbReference type="PROSITE" id="PS50404"/>
    </source>
</evidence>
<keyword evidence="1 3" id="KW-0808">Transferase</keyword>
<dbReference type="GO" id="GO:0004364">
    <property type="term" value="F:glutathione transferase activity"/>
    <property type="evidence" value="ECO:0007669"/>
    <property type="project" value="UniProtKB-UniRule"/>
</dbReference>
<dbReference type="Proteomes" id="UP001652600">
    <property type="component" value="Chromosome 10"/>
</dbReference>
<reference evidence="6" key="1">
    <citation type="submission" date="2023-03" db="UniProtKB">
        <authorList>
            <consortium name="EnsemblPlants"/>
        </authorList>
    </citation>
    <scope>IDENTIFICATION</scope>
</reference>
<dbReference type="FunFam" id="3.40.30.10:FF:000014">
    <property type="entry name" value="Tau class glutathione S-transferase"/>
    <property type="match status" value="1"/>
</dbReference>
<dbReference type="InterPro" id="IPR045073">
    <property type="entry name" value="Omega/Tau-like"/>
</dbReference>
<dbReference type="InterPro" id="IPR040079">
    <property type="entry name" value="Glutathione_S-Trfase"/>
</dbReference>